<dbReference type="CDD" id="cd06173">
    <property type="entry name" value="MFS_MefA_like"/>
    <property type="match status" value="1"/>
</dbReference>
<dbReference type="PANTHER" id="PTHR23513">
    <property type="entry name" value="INTEGRAL MEMBRANE EFFLUX PROTEIN-RELATED"/>
    <property type="match status" value="1"/>
</dbReference>
<comment type="subcellular location">
    <subcellularLocation>
        <location evidence="1">Cell membrane</location>
        <topology evidence="1">Multi-pass membrane protein</topology>
    </subcellularLocation>
</comment>
<proteinExistence type="predicted"/>
<feature type="transmembrane region" description="Helical" evidence="6">
    <location>
        <begin position="156"/>
        <end position="178"/>
    </location>
</feature>
<dbReference type="SUPFAM" id="SSF103473">
    <property type="entry name" value="MFS general substrate transporter"/>
    <property type="match status" value="1"/>
</dbReference>
<dbReference type="GO" id="GO:0022857">
    <property type="term" value="F:transmembrane transporter activity"/>
    <property type="evidence" value="ECO:0007669"/>
    <property type="project" value="InterPro"/>
</dbReference>
<accession>I0V1S3</accession>
<evidence type="ECO:0000256" key="4">
    <source>
        <dbReference type="ARBA" id="ARBA00022989"/>
    </source>
</evidence>
<evidence type="ECO:0000256" key="3">
    <source>
        <dbReference type="ARBA" id="ARBA00022692"/>
    </source>
</evidence>
<dbReference type="RefSeq" id="WP_006238225.1">
    <property type="nucleotide sequence ID" value="NZ_JH636049.1"/>
</dbReference>
<dbReference type="STRING" id="882086.SacxiDRAFT_1835"/>
<organism evidence="7 8">
    <name type="scientific">Saccharomonospora xinjiangensis XJ-54</name>
    <dbReference type="NCBI Taxonomy" id="882086"/>
    <lineage>
        <taxon>Bacteria</taxon>
        <taxon>Bacillati</taxon>
        <taxon>Actinomycetota</taxon>
        <taxon>Actinomycetes</taxon>
        <taxon>Pseudonocardiales</taxon>
        <taxon>Pseudonocardiaceae</taxon>
        <taxon>Saccharomonospora</taxon>
    </lineage>
</organism>
<dbReference type="PANTHER" id="PTHR23513:SF6">
    <property type="entry name" value="MAJOR FACILITATOR SUPERFAMILY ASSOCIATED DOMAIN-CONTAINING PROTEIN"/>
    <property type="match status" value="1"/>
</dbReference>
<feature type="transmembrane region" description="Helical" evidence="6">
    <location>
        <begin position="28"/>
        <end position="50"/>
    </location>
</feature>
<feature type="transmembrane region" description="Helical" evidence="6">
    <location>
        <begin position="184"/>
        <end position="202"/>
    </location>
</feature>
<keyword evidence="2" id="KW-1003">Cell membrane</keyword>
<keyword evidence="4 6" id="KW-1133">Transmembrane helix</keyword>
<dbReference type="Pfam" id="PF07690">
    <property type="entry name" value="MFS_1"/>
    <property type="match status" value="1"/>
</dbReference>
<feature type="transmembrane region" description="Helical" evidence="6">
    <location>
        <begin position="250"/>
        <end position="273"/>
    </location>
</feature>
<dbReference type="Gene3D" id="1.20.1250.20">
    <property type="entry name" value="MFS general substrate transporter like domains"/>
    <property type="match status" value="1"/>
</dbReference>
<reference evidence="7 8" key="1">
    <citation type="submission" date="2012-01" db="EMBL/GenBank/DDBJ databases">
        <title>Improved High-Quality Draft sequence of Saccharomonospora xinjiangensis XJ-54.</title>
        <authorList>
            <consortium name="US DOE Joint Genome Institute"/>
            <person name="Lucas S."/>
            <person name="Han J."/>
            <person name="Lapidus A."/>
            <person name="Cheng J.-F."/>
            <person name="Goodwin L."/>
            <person name="Pitluck S."/>
            <person name="Peters L."/>
            <person name="Mikhailova N."/>
            <person name="Teshima H."/>
            <person name="Detter J.C."/>
            <person name="Han C."/>
            <person name="Tapia R."/>
            <person name="Land M."/>
            <person name="Hauser L."/>
            <person name="Kyrpides N."/>
            <person name="Ivanova N."/>
            <person name="Pagani I."/>
            <person name="Brambilla E.-M."/>
            <person name="Klenk H.-P."/>
            <person name="Woyke T."/>
        </authorList>
    </citation>
    <scope>NUCLEOTIDE SEQUENCE [LARGE SCALE GENOMIC DNA]</scope>
    <source>
        <strain evidence="7 8">XJ-54</strain>
    </source>
</reference>
<evidence type="ECO:0000313" key="7">
    <source>
        <dbReference type="EMBL" id="EID54076.1"/>
    </source>
</evidence>
<feature type="transmembrane region" description="Helical" evidence="6">
    <location>
        <begin position="116"/>
        <end position="144"/>
    </location>
</feature>
<evidence type="ECO:0000256" key="6">
    <source>
        <dbReference type="SAM" id="Phobius"/>
    </source>
</evidence>
<dbReference type="Proteomes" id="UP000004691">
    <property type="component" value="Unassembled WGS sequence"/>
</dbReference>
<dbReference type="InterPro" id="IPR036259">
    <property type="entry name" value="MFS_trans_sf"/>
</dbReference>
<gene>
    <name evidence="7" type="ORF">SacxiDRAFT_1835</name>
</gene>
<keyword evidence="5 6" id="KW-0472">Membrane</keyword>
<dbReference type="GO" id="GO:0005886">
    <property type="term" value="C:plasma membrane"/>
    <property type="evidence" value="ECO:0007669"/>
    <property type="project" value="UniProtKB-SubCell"/>
</dbReference>
<feature type="transmembrane region" description="Helical" evidence="6">
    <location>
        <begin position="409"/>
        <end position="429"/>
    </location>
</feature>
<dbReference type="InterPro" id="IPR011701">
    <property type="entry name" value="MFS"/>
</dbReference>
<dbReference type="eggNOG" id="COG2814">
    <property type="taxonomic scope" value="Bacteria"/>
</dbReference>
<dbReference type="EMBL" id="JH636049">
    <property type="protein sequence ID" value="EID54076.1"/>
    <property type="molecule type" value="Genomic_DNA"/>
</dbReference>
<feature type="transmembrane region" description="Helical" evidence="6">
    <location>
        <begin position="285"/>
        <end position="305"/>
    </location>
</feature>
<name>I0V1S3_9PSEU</name>
<evidence type="ECO:0000256" key="5">
    <source>
        <dbReference type="ARBA" id="ARBA00023136"/>
    </source>
</evidence>
<evidence type="ECO:0000256" key="1">
    <source>
        <dbReference type="ARBA" id="ARBA00004651"/>
    </source>
</evidence>
<dbReference type="AlphaFoldDB" id="I0V1S3"/>
<feature type="transmembrane region" description="Helical" evidence="6">
    <location>
        <begin position="88"/>
        <end position="110"/>
    </location>
</feature>
<feature type="transmembrane region" description="Helical" evidence="6">
    <location>
        <begin position="340"/>
        <end position="362"/>
    </location>
</feature>
<sequence length="439" mass="44292">MLRTASRIGASSSPWPEPGLRADFHRYLAARVVTVAGGLICVVVLPVLTYRLTGSAGWTSAVAAAEALPYLVFGLAAGAVADRIPRRAVLIAADLLAAALLASLAIAWWADVLTAAHVLAVGFAVQSLFVFADAAGFAALTTLVGRERLTDAYSTVFSATAITEIAVPPLVGLAVAVVAPAPLLALNALLAVASALLLRAVVRPLSVKRAGERSSHAPRQGGRVGTSAGAVVADVRAGLAFVARHPVVRVLTLTGATHAAAGGAWVALLVPFADHALGIAPSGDVRLAVLLTCWGVGGVLAGKVTPRLVTRFGHARLALAGLPCSLTFALATALSPHWIVAAVSVACWGLSHSVVVVGAVTYRALLSPDDMQARVNTTGRMLAWGVGHPAGAALAGAVAVTGAGVRGGLLAACALLAAGVVIAWSSSSLRSRTASPSHH</sequence>
<feature type="transmembrane region" description="Helical" evidence="6">
    <location>
        <begin position="56"/>
        <end position="81"/>
    </location>
</feature>
<keyword evidence="8" id="KW-1185">Reference proteome</keyword>
<evidence type="ECO:0000256" key="2">
    <source>
        <dbReference type="ARBA" id="ARBA00022475"/>
    </source>
</evidence>
<evidence type="ECO:0000313" key="8">
    <source>
        <dbReference type="Proteomes" id="UP000004691"/>
    </source>
</evidence>
<feature type="transmembrane region" description="Helical" evidence="6">
    <location>
        <begin position="382"/>
        <end position="403"/>
    </location>
</feature>
<protein>
    <submittedName>
        <fullName evidence="7">Arabinose efflux permease family protein</fullName>
    </submittedName>
</protein>
<keyword evidence="3 6" id="KW-0812">Transmembrane</keyword>
<dbReference type="HOGENOM" id="CLU_034180_13_2_11"/>
<feature type="transmembrane region" description="Helical" evidence="6">
    <location>
        <begin position="317"/>
        <end position="334"/>
    </location>
</feature>
<dbReference type="OrthoDB" id="9815525at2"/>